<feature type="domain" description="TLDc" evidence="1">
    <location>
        <begin position="19"/>
        <end position="201"/>
    </location>
</feature>
<keyword evidence="3" id="KW-1185">Reference proteome</keyword>
<accession>A0A397HZE6</accession>
<sequence length="204" mass="23206">MSLKLLPPRTNEPKESFSTIISEEHAAEISSWIDRRTITYSTTNVPYKFELILRGTKDGFAPQTFWNICHDHKGTVVIIKIKGTDEIIGGYNPVAWNNTYIGGKYEKAIDGFIFSLKNGNIQNSILSRVKDSMGSICNVYKGGQNEYGPHFCDFYLHSKNSDFVSDNINYCANDGYCYEKVIRTSSSNFFSIVNYEVFKVIRKS</sequence>
<evidence type="ECO:0000313" key="2">
    <source>
        <dbReference type="EMBL" id="RHZ68595.1"/>
    </source>
</evidence>
<dbReference type="InterPro" id="IPR006571">
    <property type="entry name" value="TLDc_dom"/>
</dbReference>
<gene>
    <name evidence="2" type="ORF">Glove_294g108</name>
</gene>
<reference evidence="2 3" key="1">
    <citation type="submission" date="2018-08" db="EMBL/GenBank/DDBJ databases">
        <title>Genome and evolution of the arbuscular mycorrhizal fungus Diversispora epigaea (formerly Glomus versiforme) and its bacterial endosymbionts.</title>
        <authorList>
            <person name="Sun X."/>
            <person name="Fei Z."/>
            <person name="Harrison M."/>
        </authorList>
    </citation>
    <scope>NUCLEOTIDE SEQUENCE [LARGE SCALE GENOMIC DNA]</scope>
    <source>
        <strain evidence="2 3">IT104</strain>
    </source>
</reference>
<organism evidence="2 3">
    <name type="scientific">Diversispora epigaea</name>
    <dbReference type="NCBI Taxonomy" id="1348612"/>
    <lineage>
        <taxon>Eukaryota</taxon>
        <taxon>Fungi</taxon>
        <taxon>Fungi incertae sedis</taxon>
        <taxon>Mucoromycota</taxon>
        <taxon>Glomeromycotina</taxon>
        <taxon>Glomeromycetes</taxon>
        <taxon>Diversisporales</taxon>
        <taxon>Diversisporaceae</taxon>
        <taxon>Diversispora</taxon>
    </lineage>
</organism>
<dbReference type="AlphaFoldDB" id="A0A397HZE6"/>
<dbReference type="PROSITE" id="PS51886">
    <property type="entry name" value="TLDC"/>
    <property type="match status" value="1"/>
</dbReference>
<comment type="caution">
    <text evidence="2">The sequence shown here is derived from an EMBL/GenBank/DDBJ whole genome shotgun (WGS) entry which is preliminary data.</text>
</comment>
<dbReference type="Proteomes" id="UP000266861">
    <property type="component" value="Unassembled WGS sequence"/>
</dbReference>
<name>A0A397HZE6_9GLOM</name>
<protein>
    <recommendedName>
        <fullName evidence="1">TLDc domain-containing protein</fullName>
    </recommendedName>
</protein>
<dbReference type="EMBL" id="PQFF01000268">
    <property type="protein sequence ID" value="RHZ68595.1"/>
    <property type="molecule type" value="Genomic_DNA"/>
</dbReference>
<proteinExistence type="predicted"/>
<dbReference type="OrthoDB" id="2439862at2759"/>
<evidence type="ECO:0000313" key="3">
    <source>
        <dbReference type="Proteomes" id="UP000266861"/>
    </source>
</evidence>
<dbReference type="Pfam" id="PF07534">
    <property type="entry name" value="TLD"/>
    <property type="match status" value="1"/>
</dbReference>
<evidence type="ECO:0000259" key="1">
    <source>
        <dbReference type="PROSITE" id="PS51886"/>
    </source>
</evidence>